<dbReference type="Proteomes" id="UP001066276">
    <property type="component" value="Chromosome 10"/>
</dbReference>
<dbReference type="EMBL" id="JANPWB010000014">
    <property type="protein sequence ID" value="KAJ1096881.1"/>
    <property type="molecule type" value="Genomic_DNA"/>
</dbReference>
<evidence type="ECO:0000313" key="1">
    <source>
        <dbReference type="EMBL" id="KAJ1096881.1"/>
    </source>
</evidence>
<proteinExistence type="predicted"/>
<name>A0AAV7M0A1_PLEWA</name>
<comment type="caution">
    <text evidence="1">The sequence shown here is derived from an EMBL/GenBank/DDBJ whole genome shotgun (WGS) entry which is preliminary data.</text>
</comment>
<gene>
    <name evidence="1" type="ORF">NDU88_002012</name>
</gene>
<keyword evidence="2" id="KW-1185">Reference proteome</keyword>
<evidence type="ECO:0000313" key="2">
    <source>
        <dbReference type="Proteomes" id="UP001066276"/>
    </source>
</evidence>
<sequence>MAGSFSSPPAMPPIMQQGWVLPRGAGQAPQVSATGPQVSTSPLRFRFSPESCVPSSILDLPGPESILDLLVALWPVRPSASKSRVGPACGSQCSSPPPTVVCRANCSTEPAAIGASPQPTLRRPKAYLPRSARPRSSRALIWGLHCQSTPASLAAPTGSPSSALTVFGSCCATQGCGSVRFCPPLRSSIPQRPY</sequence>
<organism evidence="1 2">
    <name type="scientific">Pleurodeles waltl</name>
    <name type="common">Iberian ribbed newt</name>
    <dbReference type="NCBI Taxonomy" id="8319"/>
    <lineage>
        <taxon>Eukaryota</taxon>
        <taxon>Metazoa</taxon>
        <taxon>Chordata</taxon>
        <taxon>Craniata</taxon>
        <taxon>Vertebrata</taxon>
        <taxon>Euteleostomi</taxon>
        <taxon>Amphibia</taxon>
        <taxon>Batrachia</taxon>
        <taxon>Caudata</taxon>
        <taxon>Salamandroidea</taxon>
        <taxon>Salamandridae</taxon>
        <taxon>Pleurodelinae</taxon>
        <taxon>Pleurodeles</taxon>
    </lineage>
</organism>
<accession>A0AAV7M0A1</accession>
<dbReference type="AlphaFoldDB" id="A0AAV7M0A1"/>
<reference evidence="1" key="1">
    <citation type="journal article" date="2022" name="bioRxiv">
        <title>Sequencing and chromosome-scale assembly of the giantPleurodeles waltlgenome.</title>
        <authorList>
            <person name="Brown T."/>
            <person name="Elewa A."/>
            <person name="Iarovenko S."/>
            <person name="Subramanian E."/>
            <person name="Araus A.J."/>
            <person name="Petzold A."/>
            <person name="Susuki M."/>
            <person name="Suzuki K.-i.T."/>
            <person name="Hayashi T."/>
            <person name="Toyoda A."/>
            <person name="Oliveira C."/>
            <person name="Osipova E."/>
            <person name="Leigh N.D."/>
            <person name="Simon A."/>
            <person name="Yun M.H."/>
        </authorList>
    </citation>
    <scope>NUCLEOTIDE SEQUENCE</scope>
    <source>
        <strain evidence="1">20211129_DDA</strain>
        <tissue evidence="1">Liver</tissue>
    </source>
</reference>
<protein>
    <submittedName>
        <fullName evidence="1">Uncharacterized protein</fullName>
    </submittedName>
</protein>